<sequence>MHLKQATTSSKFTENKKGPGPPFSPQHARASSVDRSSQKLSRHRFDITRMEGHAAPEEQRAHRRLLRPMREDRATDKALRICRLATSALPS</sequence>
<organism evidence="1 2">
    <name type="scientific">Ixodes persulcatus</name>
    <name type="common">Taiga tick</name>
    <dbReference type="NCBI Taxonomy" id="34615"/>
    <lineage>
        <taxon>Eukaryota</taxon>
        <taxon>Metazoa</taxon>
        <taxon>Ecdysozoa</taxon>
        <taxon>Arthropoda</taxon>
        <taxon>Chelicerata</taxon>
        <taxon>Arachnida</taxon>
        <taxon>Acari</taxon>
        <taxon>Parasitiformes</taxon>
        <taxon>Ixodida</taxon>
        <taxon>Ixodoidea</taxon>
        <taxon>Ixodidae</taxon>
        <taxon>Ixodinae</taxon>
        <taxon>Ixodes</taxon>
    </lineage>
</organism>
<accession>A0AC60PY65</accession>
<protein>
    <submittedName>
        <fullName evidence="1">Uncharacterized protein</fullName>
    </submittedName>
</protein>
<comment type="caution">
    <text evidence="1">The sequence shown here is derived from an EMBL/GenBank/DDBJ whole genome shotgun (WGS) entry which is preliminary data.</text>
</comment>
<reference evidence="1 2" key="1">
    <citation type="journal article" date="2020" name="Cell">
        <title>Large-Scale Comparative Analyses of Tick Genomes Elucidate Their Genetic Diversity and Vector Capacities.</title>
        <authorList>
            <consortium name="Tick Genome and Microbiome Consortium (TIGMIC)"/>
            <person name="Jia N."/>
            <person name="Wang J."/>
            <person name="Shi W."/>
            <person name="Du L."/>
            <person name="Sun Y."/>
            <person name="Zhan W."/>
            <person name="Jiang J.F."/>
            <person name="Wang Q."/>
            <person name="Zhang B."/>
            <person name="Ji P."/>
            <person name="Bell-Sakyi L."/>
            <person name="Cui X.M."/>
            <person name="Yuan T.T."/>
            <person name="Jiang B.G."/>
            <person name="Yang W.F."/>
            <person name="Lam T.T."/>
            <person name="Chang Q.C."/>
            <person name="Ding S.J."/>
            <person name="Wang X.J."/>
            <person name="Zhu J.G."/>
            <person name="Ruan X.D."/>
            <person name="Zhao L."/>
            <person name="Wei J.T."/>
            <person name="Ye R.Z."/>
            <person name="Que T.C."/>
            <person name="Du C.H."/>
            <person name="Zhou Y.H."/>
            <person name="Cheng J.X."/>
            <person name="Dai P.F."/>
            <person name="Guo W.B."/>
            <person name="Han X.H."/>
            <person name="Huang E.J."/>
            <person name="Li L.F."/>
            <person name="Wei W."/>
            <person name="Gao Y.C."/>
            <person name="Liu J.Z."/>
            <person name="Shao H.Z."/>
            <person name="Wang X."/>
            <person name="Wang C.C."/>
            <person name="Yang T.C."/>
            <person name="Huo Q.B."/>
            <person name="Li W."/>
            <person name="Chen H.Y."/>
            <person name="Chen S.E."/>
            <person name="Zhou L.G."/>
            <person name="Ni X.B."/>
            <person name="Tian J.H."/>
            <person name="Sheng Y."/>
            <person name="Liu T."/>
            <person name="Pan Y.S."/>
            <person name="Xia L.Y."/>
            <person name="Li J."/>
            <person name="Zhao F."/>
            <person name="Cao W.C."/>
        </authorList>
    </citation>
    <scope>NUCLEOTIDE SEQUENCE [LARGE SCALE GENOMIC DNA]</scope>
    <source>
        <strain evidence="1">Iper-2018</strain>
    </source>
</reference>
<gene>
    <name evidence="1" type="ORF">HPB47_027347</name>
</gene>
<proteinExistence type="predicted"/>
<dbReference type="Proteomes" id="UP000805193">
    <property type="component" value="Unassembled WGS sequence"/>
</dbReference>
<evidence type="ECO:0000313" key="2">
    <source>
        <dbReference type="Proteomes" id="UP000805193"/>
    </source>
</evidence>
<evidence type="ECO:0000313" key="1">
    <source>
        <dbReference type="EMBL" id="KAG0425493.1"/>
    </source>
</evidence>
<keyword evidence="2" id="KW-1185">Reference proteome</keyword>
<name>A0AC60PY65_IXOPE</name>
<dbReference type="EMBL" id="JABSTQ010009836">
    <property type="protein sequence ID" value="KAG0425493.1"/>
    <property type="molecule type" value="Genomic_DNA"/>
</dbReference>